<dbReference type="Pfam" id="PF13483">
    <property type="entry name" value="Lactamase_B_3"/>
    <property type="match status" value="1"/>
</dbReference>
<dbReference type="EMBL" id="LCOK01000019">
    <property type="protein sequence ID" value="KKU76495.1"/>
    <property type="molecule type" value="Genomic_DNA"/>
</dbReference>
<proteinExistence type="predicted"/>
<name>A0A0G1W2G4_9BACT</name>
<accession>A0A0G1W2G4</accession>
<dbReference type="Proteomes" id="UP000034682">
    <property type="component" value="Unassembled WGS sequence"/>
</dbReference>
<dbReference type="AlphaFoldDB" id="A0A0G1W2G4"/>
<evidence type="ECO:0000313" key="2">
    <source>
        <dbReference type="Proteomes" id="UP000034682"/>
    </source>
</evidence>
<dbReference type="InterPro" id="IPR036866">
    <property type="entry name" value="RibonucZ/Hydroxyglut_hydro"/>
</dbReference>
<comment type="caution">
    <text evidence="1">The sequence shown here is derived from an EMBL/GenBank/DDBJ whole genome shotgun (WGS) entry which is preliminary data.</text>
</comment>
<organism evidence="1 2">
    <name type="scientific">Candidatus Giovannonibacteria bacterium GW2011_GWB1_47_6b</name>
    <dbReference type="NCBI Taxonomy" id="1618655"/>
    <lineage>
        <taxon>Bacteria</taxon>
        <taxon>Candidatus Giovannoniibacteriota</taxon>
    </lineage>
</organism>
<reference evidence="1 2" key="1">
    <citation type="journal article" date="2015" name="Nature">
        <title>rRNA introns, odd ribosomes, and small enigmatic genomes across a large radiation of phyla.</title>
        <authorList>
            <person name="Brown C.T."/>
            <person name="Hug L.A."/>
            <person name="Thomas B.C."/>
            <person name="Sharon I."/>
            <person name="Castelle C.J."/>
            <person name="Singh A."/>
            <person name="Wilkins M.J."/>
            <person name="Williams K.H."/>
            <person name="Banfield J.F."/>
        </authorList>
    </citation>
    <scope>NUCLEOTIDE SEQUENCE [LARGE SCALE GENOMIC DNA]</scope>
</reference>
<evidence type="ECO:0000313" key="1">
    <source>
        <dbReference type="EMBL" id="KKU76495.1"/>
    </source>
</evidence>
<dbReference type="Gene3D" id="3.60.15.10">
    <property type="entry name" value="Ribonuclease Z/Hydroxyacylglutathione hydrolase-like"/>
    <property type="match status" value="1"/>
</dbReference>
<evidence type="ECO:0008006" key="3">
    <source>
        <dbReference type="Google" id="ProtNLM"/>
    </source>
</evidence>
<sequence length="176" mass="19326">MVINYCGNSCFKIQSGKLSIVTDPLPRFKGDIVLLIRAPEESEKTQWPPEANQILGPGEYEIQGVEVDGWSAKNGTTNYVATVEEMRLGFLGETGDALEPGVLEKVGNVDILFVPAATSAKVIKQIQPKIVIPSYKKPEQLKGFLKEMEQKTETQEKLVIKKKELAPGTKVVALKA</sequence>
<protein>
    <recommendedName>
        <fullName evidence="3">Zn-dependent hydrolase of the beta-lactamase fold-like protein</fullName>
    </recommendedName>
</protein>
<gene>
    <name evidence="1" type="ORF">UY02_C0019G0007</name>
</gene>
<dbReference type="SUPFAM" id="SSF56281">
    <property type="entry name" value="Metallo-hydrolase/oxidoreductase"/>
    <property type="match status" value="1"/>
</dbReference>